<dbReference type="Proteomes" id="UP000076738">
    <property type="component" value="Unassembled WGS sequence"/>
</dbReference>
<dbReference type="SUPFAM" id="SSF48452">
    <property type="entry name" value="TPR-like"/>
    <property type="match status" value="1"/>
</dbReference>
<dbReference type="Pfam" id="PF14938">
    <property type="entry name" value="SNAP"/>
    <property type="match status" value="1"/>
</dbReference>
<evidence type="ECO:0000259" key="2">
    <source>
        <dbReference type="Pfam" id="PF05729"/>
    </source>
</evidence>
<feature type="coiled-coil region" evidence="1">
    <location>
        <begin position="503"/>
        <end position="570"/>
    </location>
</feature>
<dbReference type="EMBL" id="KV417322">
    <property type="protein sequence ID" value="KZO91504.1"/>
    <property type="molecule type" value="Genomic_DNA"/>
</dbReference>
<dbReference type="Pfam" id="PF05729">
    <property type="entry name" value="NACHT"/>
    <property type="match status" value="1"/>
</dbReference>
<dbReference type="AlphaFoldDB" id="A0A167HDA0"/>
<evidence type="ECO:0000313" key="4">
    <source>
        <dbReference type="Proteomes" id="UP000076738"/>
    </source>
</evidence>
<dbReference type="STRING" id="1330018.A0A167HDA0"/>
<proteinExistence type="predicted"/>
<dbReference type="PANTHER" id="PTHR47691:SF3">
    <property type="entry name" value="HTH-TYPE TRANSCRIPTIONAL REGULATOR RV0890C-RELATED"/>
    <property type="match status" value="1"/>
</dbReference>
<name>A0A167HDA0_CALVF</name>
<dbReference type="Gene3D" id="1.25.40.10">
    <property type="entry name" value="Tetratricopeptide repeat domain"/>
    <property type="match status" value="1"/>
</dbReference>
<feature type="domain" description="NACHT" evidence="2">
    <location>
        <begin position="103"/>
        <end position="216"/>
    </location>
</feature>
<gene>
    <name evidence="3" type="ORF">CALVIDRAFT_344248</name>
</gene>
<organism evidence="3 4">
    <name type="scientific">Calocera viscosa (strain TUFC12733)</name>
    <dbReference type="NCBI Taxonomy" id="1330018"/>
    <lineage>
        <taxon>Eukaryota</taxon>
        <taxon>Fungi</taxon>
        <taxon>Dikarya</taxon>
        <taxon>Basidiomycota</taxon>
        <taxon>Agaricomycotina</taxon>
        <taxon>Dacrymycetes</taxon>
        <taxon>Dacrymycetales</taxon>
        <taxon>Dacrymycetaceae</taxon>
        <taxon>Calocera</taxon>
    </lineage>
</organism>
<accession>A0A167HDA0</accession>
<keyword evidence="1" id="KW-0175">Coiled coil</keyword>
<evidence type="ECO:0000256" key="1">
    <source>
        <dbReference type="SAM" id="Coils"/>
    </source>
</evidence>
<dbReference type="OrthoDB" id="1534087at2759"/>
<keyword evidence="4" id="KW-1185">Reference proteome</keyword>
<dbReference type="Gene3D" id="3.40.50.300">
    <property type="entry name" value="P-loop containing nucleotide triphosphate hydrolases"/>
    <property type="match status" value="1"/>
</dbReference>
<dbReference type="PANTHER" id="PTHR47691">
    <property type="entry name" value="REGULATOR-RELATED"/>
    <property type="match status" value="1"/>
</dbReference>
<dbReference type="SUPFAM" id="SSF52540">
    <property type="entry name" value="P-loop containing nucleoside triphosphate hydrolases"/>
    <property type="match status" value="1"/>
</dbReference>
<dbReference type="InterPro" id="IPR027417">
    <property type="entry name" value="P-loop_NTPase"/>
</dbReference>
<dbReference type="InterPro" id="IPR007111">
    <property type="entry name" value="NACHT_NTPase"/>
</dbReference>
<reference evidence="3 4" key="1">
    <citation type="journal article" date="2016" name="Mol. Biol. Evol.">
        <title>Comparative Genomics of Early-Diverging Mushroom-Forming Fungi Provides Insights into the Origins of Lignocellulose Decay Capabilities.</title>
        <authorList>
            <person name="Nagy L.G."/>
            <person name="Riley R."/>
            <person name="Tritt A."/>
            <person name="Adam C."/>
            <person name="Daum C."/>
            <person name="Floudas D."/>
            <person name="Sun H."/>
            <person name="Yadav J.S."/>
            <person name="Pangilinan J."/>
            <person name="Larsson K.H."/>
            <person name="Matsuura K."/>
            <person name="Barry K."/>
            <person name="Labutti K."/>
            <person name="Kuo R."/>
            <person name="Ohm R.A."/>
            <person name="Bhattacharya S.S."/>
            <person name="Shirouzu T."/>
            <person name="Yoshinaga Y."/>
            <person name="Martin F.M."/>
            <person name="Grigoriev I.V."/>
            <person name="Hibbett D.S."/>
        </authorList>
    </citation>
    <scope>NUCLEOTIDE SEQUENCE [LARGE SCALE GENOMIC DNA]</scope>
    <source>
        <strain evidence="3 4">TUFC12733</strain>
    </source>
</reference>
<protein>
    <recommendedName>
        <fullName evidence="2">NACHT domain-containing protein</fullName>
    </recommendedName>
</protein>
<sequence length="686" mass="75849">MNSRAVDHVETVLRSQGEESETKLIHVARNSLGDLRQRLDQQSHRFALVSVTQLTRDASARPNIPADLNRIKPPPKPPIFHGREDLVQTIVDLLLKDETCRVPLLGAGGIGKTALVTTILNDERVKKKFGENVFFLSCESLVSASGIILALASALGLQQDAGARQAVIHYFSSFKYVLLALDNFETTWDSDDRAEVEALLAELAAVSPQSLFVTMRGALRPAGVDWTDCILDTLDPLSLDAARRMWMRIAKKVDSKLDDLLRLLDGLPLAIMLMAQQGQVLSSSELLTAYTEERTSLLSQGAAGRLTSLEVSIELSLNSRTMQAEPNARKLLSVLCLLPDGIPMLQLNHMLPSMPHAGRSVRVLLHAALAVNKAGRISTLSPIREFMLQKYPPEDADVADTRAHFTGLPQLMDRLNGPKTEALDILLAEFGNMNTVFLHFWRDSPGPDAVEGLLEATLNLAQFSVLTGCGDCMLLLRTASISLDGTGNRQGAAQCLQSMGNALPVLKNRYSEAMEKLEEAKATFEAIGNRWGAAECTQRMGDVLRMQNRYEEAMEKLEEAKATFESIGNREGVAQCVRRMGDVLYMWSRYEEATEKFEEAKVAFQAIGSHGQVALCCKVLAEVFMAQHKTAQAQSLLHQAIDIFTSIGLLEEVHYCRSLWDELQGPRGLWAPARRLFRRLRGRPHS</sequence>
<dbReference type="InterPro" id="IPR011990">
    <property type="entry name" value="TPR-like_helical_dom_sf"/>
</dbReference>
<evidence type="ECO:0000313" key="3">
    <source>
        <dbReference type="EMBL" id="KZO91504.1"/>
    </source>
</evidence>